<name>A0A9P0MYF9_NEZVI</name>
<accession>A0A9P0MYF9</accession>
<evidence type="ECO:0000313" key="1">
    <source>
        <dbReference type="EMBL" id="CAH1408447.1"/>
    </source>
</evidence>
<dbReference type="EMBL" id="CAKMRH010000077">
    <property type="protein sequence ID" value="CAH1408447.1"/>
    <property type="molecule type" value="Genomic_DNA"/>
</dbReference>
<comment type="caution">
    <text evidence="1">The sequence shown here is derived from an EMBL/GenBank/DDBJ whole genome shotgun (WGS) entry which is preliminary data.</text>
</comment>
<keyword evidence="2" id="KW-1185">Reference proteome</keyword>
<sequence length="65" mass="7659">MEMGLRIQSIPTIEPYREMSTIENTFRKWNHPVLLAAWVQIHAAQSLSSHFVFTLNRRQNLPNTH</sequence>
<protein>
    <submittedName>
        <fullName evidence="1">Uncharacterized protein</fullName>
    </submittedName>
</protein>
<proteinExistence type="predicted"/>
<gene>
    <name evidence="1" type="ORF">NEZAVI_LOCUS15972</name>
</gene>
<organism evidence="1 2">
    <name type="scientific">Nezara viridula</name>
    <name type="common">Southern green stink bug</name>
    <name type="synonym">Cimex viridulus</name>
    <dbReference type="NCBI Taxonomy" id="85310"/>
    <lineage>
        <taxon>Eukaryota</taxon>
        <taxon>Metazoa</taxon>
        <taxon>Ecdysozoa</taxon>
        <taxon>Arthropoda</taxon>
        <taxon>Hexapoda</taxon>
        <taxon>Insecta</taxon>
        <taxon>Pterygota</taxon>
        <taxon>Neoptera</taxon>
        <taxon>Paraneoptera</taxon>
        <taxon>Hemiptera</taxon>
        <taxon>Heteroptera</taxon>
        <taxon>Panheteroptera</taxon>
        <taxon>Pentatomomorpha</taxon>
        <taxon>Pentatomoidea</taxon>
        <taxon>Pentatomidae</taxon>
        <taxon>Pentatominae</taxon>
        <taxon>Nezara</taxon>
    </lineage>
</organism>
<dbReference type="Proteomes" id="UP001152798">
    <property type="component" value="Unassembled WGS sequence"/>
</dbReference>
<dbReference type="AlphaFoldDB" id="A0A9P0MYF9"/>
<evidence type="ECO:0000313" key="2">
    <source>
        <dbReference type="Proteomes" id="UP001152798"/>
    </source>
</evidence>
<reference evidence="1" key="1">
    <citation type="submission" date="2022-01" db="EMBL/GenBank/DDBJ databases">
        <authorList>
            <person name="King R."/>
        </authorList>
    </citation>
    <scope>NUCLEOTIDE SEQUENCE</scope>
</reference>